<dbReference type="EMBL" id="HBEZ01017034">
    <property type="protein sequence ID" value="CAD8631756.1"/>
    <property type="molecule type" value="Transcribed_RNA"/>
</dbReference>
<proteinExistence type="predicted"/>
<gene>
    <name evidence="4" type="ORF">CCUR1050_LOCUS9436</name>
</gene>
<keyword evidence="2" id="KW-0347">Helicase</keyword>
<evidence type="ECO:0000256" key="3">
    <source>
        <dbReference type="SAM" id="SignalP"/>
    </source>
</evidence>
<feature type="signal peptide" evidence="3">
    <location>
        <begin position="1"/>
        <end position="20"/>
    </location>
</feature>
<dbReference type="GO" id="GO:0016787">
    <property type="term" value="F:hydrolase activity"/>
    <property type="evidence" value="ECO:0007669"/>
    <property type="project" value="UniProtKB-KW"/>
</dbReference>
<dbReference type="GO" id="GO:0005737">
    <property type="term" value="C:cytoplasm"/>
    <property type="evidence" value="ECO:0007669"/>
    <property type="project" value="TreeGrafter"/>
</dbReference>
<keyword evidence="1" id="KW-0378">Hydrolase</keyword>
<protein>
    <submittedName>
        <fullName evidence="4">Uncharacterized protein</fullName>
    </submittedName>
</protein>
<evidence type="ECO:0000256" key="1">
    <source>
        <dbReference type="ARBA" id="ARBA00022801"/>
    </source>
</evidence>
<accession>A0A7S0M874</accession>
<feature type="chain" id="PRO_5030889822" evidence="3">
    <location>
        <begin position="21"/>
        <end position="181"/>
    </location>
</feature>
<keyword evidence="2" id="KW-0547">Nucleotide-binding</keyword>
<organism evidence="4">
    <name type="scientific">Cryptomonas curvata</name>
    <dbReference type="NCBI Taxonomy" id="233186"/>
    <lineage>
        <taxon>Eukaryota</taxon>
        <taxon>Cryptophyceae</taxon>
        <taxon>Cryptomonadales</taxon>
        <taxon>Cryptomonadaceae</taxon>
        <taxon>Cryptomonas</taxon>
    </lineage>
</organism>
<keyword evidence="2" id="KW-0067">ATP-binding</keyword>
<dbReference type="GO" id="GO:0004386">
    <property type="term" value="F:helicase activity"/>
    <property type="evidence" value="ECO:0007669"/>
    <property type="project" value="UniProtKB-KW"/>
</dbReference>
<evidence type="ECO:0000256" key="2">
    <source>
        <dbReference type="ARBA" id="ARBA00022806"/>
    </source>
</evidence>
<dbReference type="AlphaFoldDB" id="A0A7S0M874"/>
<name>A0A7S0M874_9CRYP</name>
<sequence length="181" mass="19371">MNTFHRSTLLSLSSAAAALAADIPPPAQLALPLSKLSFPSKQPDVKRLGACGVVLSAGCIDVCNAFACLSGDCDTACQDLVSSAREELGLHDALLPLPTLPGPPLSAYVVDFFSHEQLDLVCRECGMCSAVAWQGLRQFQLILSSLHKTLDKYAPPCDILLASIARLDAEYSGKFYAKLYR</sequence>
<dbReference type="PANTHER" id="PTHR44533">
    <property type="entry name" value="DEAD/H RNA HELICASE, PUTATIVE-RELATED"/>
    <property type="match status" value="1"/>
</dbReference>
<dbReference type="InterPro" id="IPR052431">
    <property type="entry name" value="SKI2_subfamily_helicases"/>
</dbReference>
<reference evidence="4" key="1">
    <citation type="submission" date="2021-01" db="EMBL/GenBank/DDBJ databases">
        <authorList>
            <person name="Corre E."/>
            <person name="Pelletier E."/>
            <person name="Niang G."/>
            <person name="Scheremetjew M."/>
            <person name="Finn R."/>
            <person name="Kale V."/>
            <person name="Holt S."/>
            <person name="Cochrane G."/>
            <person name="Meng A."/>
            <person name="Brown T."/>
            <person name="Cohen L."/>
        </authorList>
    </citation>
    <scope>NUCLEOTIDE SEQUENCE</scope>
    <source>
        <strain evidence="4">CCAP979/52</strain>
    </source>
</reference>
<keyword evidence="3" id="KW-0732">Signal</keyword>
<dbReference type="PANTHER" id="PTHR44533:SF4">
    <property type="entry name" value="DEAD_H RNA HELICASE, PUTATIVE-RELATED"/>
    <property type="match status" value="1"/>
</dbReference>
<evidence type="ECO:0000313" key="4">
    <source>
        <dbReference type="EMBL" id="CAD8631756.1"/>
    </source>
</evidence>